<organism evidence="3 4">
    <name type="scientific">Pyrococcus yayanosii (strain CH1 / JCM 16557)</name>
    <dbReference type="NCBI Taxonomy" id="529709"/>
    <lineage>
        <taxon>Archaea</taxon>
        <taxon>Methanobacteriati</taxon>
        <taxon>Methanobacteriota</taxon>
        <taxon>Thermococci</taxon>
        <taxon>Thermococcales</taxon>
        <taxon>Thermococcaceae</taxon>
        <taxon>Pyrococcus</taxon>
    </lineage>
</organism>
<keyword evidence="4" id="KW-1185">Reference proteome</keyword>
<feature type="domain" description="DUF8155" evidence="1">
    <location>
        <begin position="19"/>
        <end position="139"/>
    </location>
</feature>
<proteinExistence type="predicted"/>
<sequence length="271" mass="30475">MRIATVGGMAFEVPKGAWWSFYNSPYPAHRLGTAIDVYFPDRALFPLEEGIVKVIRKVTTPAYVPIREDYVIVFQVGEFCLKVLHVKPSIKVGERVSLGEEIGDMIISGFYMPWSDKHAHFELRPCEDPYRARGAFPIRPKVLRLVPTAKDREFEVVECPENYCWVVPRRRGRRSLTPLTSEGVPIEGGLPHYHYGAAFEHMGEVRLFDVILPTCQISSGVSIFDAAFTITANGKRVGIGIYCNQERIKLVGGSFEEGDVITLTASPRRNV</sequence>
<dbReference type="Gene3D" id="2.70.70.10">
    <property type="entry name" value="Glucose Permease (Domain IIA)"/>
    <property type="match status" value="1"/>
</dbReference>
<dbReference type="AlphaFoldDB" id="F8AF27"/>
<protein>
    <recommendedName>
        <fullName evidence="5">Peptidase M23 domain-containing protein</fullName>
    </recommendedName>
</protein>
<accession>F8AF27</accession>
<dbReference type="RefSeq" id="WP_013905925.1">
    <property type="nucleotide sequence ID" value="NC_015680.1"/>
</dbReference>
<evidence type="ECO:0000313" key="3">
    <source>
        <dbReference type="EMBL" id="AEH24869.1"/>
    </source>
</evidence>
<dbReference type="eggNOG" id="arCOG02979">
    <property type="taxonomic scope" value="Archaea"/>
</dbReference>
<dbReference type="GeneID" id="10837764"/>
<name>F8AF27_PYRYC</name>
<dbReference type="Pfam" id="PF26483">
    <property type="entry name" value="DUF8155_C"/>
    <property type="match status" value="1"/>
</dbReference>
<dbReference type="InterPro" id="IPR011055">
    <property type="entry name" value="Dup_hybrid_motif"/>
</dbReference>
<dbReference type="Pfam" id="PF26482">
    <property type="entry name" value="DUF8155"/>
    <property type="match status" value="1"/>
</dbReference>
<evidence type="ECO:0008006" key="5">
    <source>
        <dbReference type="Google" id="ProtNLM"/>
    </source>
</evidence>
<dbReference type="HOGENOM" id="CLU_942000_0_0_2"/>
<dbReference type="KEGG" id="pya:PYCH_11910"/>
<evidence type="ECO:0000259" key="2">
    <source>
        <dbReference type="Pfam" id="PF26483"/>
    </source>
</evidence>
<evidence type="ECO:0000259" key="1">
    <source>
        <dbReference type="Pfam" id="PF26482"/>
    </source>
</evidence>
<dbReference type="EMBL" id="CP002779">
    <property type="protein sequence ID" value="AEH24869.1"/>
    <property type="molecule type" value="Genomic_DNA"/>
</dbReference>
<reference evidence="3 4" key="1">
    <citation type="journal article" date="2011" name="J. Bacteriol.">
        <title>Complete genome sequence of the obligate piezophilic hyperthermophilic archaeon Pyrococcus yayanosii CH1.</title>
        <authorList>
            <person name="Jun X."/>
            <person name="Lupeng L."/>
            <person name="Minjuan X."/>
            <person name="Oger P."/>
            <person name="Fengping W."/>
            <person name="Jebbar M."/>
            <person name="Xiang X."/>
        </authorList>
    </citation>
    <scope>NUCLEOTIDE SEQUENCE [LARGE SCALE GENOMIC DNA]</scope>
    <source>
        <strain evidence="4">CH1 / JCM 16557</strain>
    </source>
</reference>
<gene>
    <name evidence="3" type="ordered locus">PYCH_11910</name>
</gene>
<dbReference type="InterPro" id="IPR058468">
    <property type="entry name" value="DUF8155_N"/>
</dbReference>
<evidence type="ECO:0000313" key="4">
    <source>
        <dbReference type="Proteomes" id="UP000008386"/>
    </source>
</evidence>
<feature type="domain" description="DUF8155" evidence="2">
    <location>
        <begin position="147"/>
        <end position="264"/>
    </location>
</feature>
<dbReference type="OrthoDB" id="36515at2157"/>
<dbReference type="InterPro" id="IPR058817">
    <property type="entry name" value="DUF8155_C"/>
</dbReference>
<dbReference type="Proteomes" id="UP000008386">
    <property type="component" value="Chromosome"/>
</dbReference>